<dbReference type="Proteomes" id="UP000420707">
    <property type="component" value="Unassembled WGS sequence"/>
</dbReference>
<dbReference type="EMBL" id="VZBQ01000029">
    <property type="protein sequence ID" value="MQN88793.1"/>
    <property type="molecule type" value="Genomic_DNA"/>
</dbReference>
<reference evidence="4 5" key="1">
    <citation type="submission" date="2018-08" db="EMBL/GenBank/DDBJ databases">
        <title>A genome reference for cultivated species of the human gut microbiota.</title>
        <authorList>
            <person name="Zou Y."/>
            <person name="Xue W."/>
            <person name="Luo G."/>
        </authorList>
    </citation>
    <scope>NUCLEOTIDE SEQUENCE [LARGE SCALE GENOMIC DNA]</scope>
    <source>
        <strain evidence="4 5">OF03-3</strain>
    </source>
</reference>
<evidence type="ECO:0000313" key="5">
    <source>
        <dbReference type="Proteomes" id="UP000285604"/>
    </source>
</evidence>
<accession>A0AA90V0W0</accession>
<dbReference type="Proteomes" id="UP000285604">
    <property type="component" value="Unassembled WGS sequence"/>
</dbReference>
<evidence type="ECO:0000313" key="7">
    <source>
        <dbReference type="Proteomes" id="UP000420707"/>
    </source>
</evidence>
<sequence length="72" mass="7599">MTLGAGFRLCLRGGSVNNGGQCGLSTLNDNNDVSNANVNYGAALNFNISQYGVFALRSRQQGQTSPHGETYT</sequence>
<reference evidence="1" key="3">
    <citation type="submission" date="2022-07" db="EMBL/GenBank/DDBJ databases">
        <title>Prevotella copri.</title>
        <authorList>
            <person name="Yang C."/>
        </authorList>
    </citation>
    <scope>NUCLEOTIDE SEQUENCE</scope>
    <source>
        <strain evidence="1">HF88</strain>
    </source>
</reference>
<protein>
    <submittedName>
        <fullName evidence="3">Uncharacterized protein</fullName>
    </submittedName>
</protein>
<gene>
    <name evidence="4" type="ORF">DXA63_00415</name>
    <name evidence="3" type="ORF">F7D59_02690</name>
    <name evidence="2" type="ORF">F7D90_10295</name>
    <name evidence="1" type="ORF">NND11_06980</name>
</gene>
<evidence type="ECO:0000313" key="2">
    <source>
        <dbReference type="EMBL" id="MQN32332.1"/>
    </source>
</evidence>
<reference evidence="3" key="4">
    <citation type="submission" date="2022-12" db="EMBL/GenBank/DDBJ databases">
        <title>Distinct polysaccharide growth profiles of human intestinal Prevotella copri isolates.</title>
        <authorList>
            <person name="Fehlner-Peach H."/>
            <person name="Magnabosco C."/>
            <person name="Raghavan V."/>
            <person name="Scher J.U."/>
            <person name="Tett A."/>
            <person name="Cox L.M."/>
            <person name="Gottsegen C."/>
            <person name="Watters A."/>
            <person name="Wiltshire- Gordon J.D."/>
            <person name="Segata N."/>
            <person name="Bonneau R."/>
            <person name="Littman D.R."/>
        </authorList>
    </citation>
    <scope>NUCLEOTIDE SEQUENCE</scope>
    <source>
        <strain evidence="3">IP54</strain>
    </source>
</reference>
<name>A0AA90V0W0_9BACT</name>
<dbReference type="RefSeq" id="WP_119228516.1">
    <property type="nucleotide sequence ID" value="NZ_JAJTTD010000006.1"/>
</dbReference>
<proteinExistence type="predicted"/>
<dbReference type="EMBL" id="JANDXR010000006">
    <property type="protein sequence ID" value="MCP9501296.1"/>
    <property type="molecule type" value="Genomic_DNA"/>
</dbReference>
<reference evidence="6 7" key="2">
    <citation type="submission" date="2019-09" db="EMBL/GenBank/DDBJ databases">
        <title>Distinct polysaccharide growth profiles of human intestinal Prevotella copri isolates.</title>
        <authorList>
            <person name="Fehlner-Peach H."/>
            <person name="Magnabosco C."/>
            <person name="Raghavan V."/>
            <person name="Scher J.U."/>
            <person name="Tett A."/>
            <person name="Cox L.M."/>
            <person name="Gottsegen C."/>
            <person name="Watters A."/>
            <person name="Wiltshire- Gordon J.D."/>
            <person name="Segata N."/>
            <person name="Bonneau R."/>
            <person name="Littman D.R."/>
        </authorList>
    </citation>
    <scope>NUCLEOTIDE SEQUENCE [LARGE SCALE GENOMIC DNA]</scope>
    <source>
        <strain evidence="2">IAP146</strain>
        <strain evidence="7">iAP146</strain>
        <strain evidence="6">iP54</strain>
    </source>
</reference>
<dbReference type="Proteomes" id="UP001206014">
    <property type="component" value="Unassembled WGS sequence"/>
</dbReference>
<evidence type="ECO:0000313" key="6">
    <source>
        <dbReference type="Proteomes" id="UP000420635"/>
    </source>
</evidence>
<dbReference type="EMBL" id="VZCR01000063">
    <property type="protein sequence ID" value="MQN32332.1"/>
    <property type="molecule type" value="Genomic_DNA"/>
</dbReference>
<comment type="caution">
    <text evidence="3">The sequence shown here is derived from an EMBL/GenBank/DDBJ whole genome shotgun (WGS) entry which is preliminary data.</text>
</comment>
<dbReference type="EMBL" id="QSCI01000001">
    <property type="protein sequence ID" value="RGX98624.1"/>
    <property type="molecule type" value="Genomic_DNA"/>
</dbReference>
<evidence type="ECO:0000313" key="4">
    <source>
        <dbReference type="EMBL" id="RGX98624.1"/>
    </source>
</evidence>
<organism evidence="3 6">
    <name type="scientific">Segatella copri</name>
    <dbReference type="NCBI Taxonomy" id="165179"/>
    <lineage>
        <taxon>Bacteria</taxon>
        <taxon>Pseudomonadati</taxon>
        <taxon>Bacteroidota</taxon>
        <taxon>Bacteroidia</taxon>
        <taxon>Bacteroidales</taxon>
        <taxon>Prevotellaceae</taxon>
        <taxon>Segatella</taxon>
    </lineage>
</organism>
<evidence type="ECO:0000313" key="3">
    <source>
        <dbReference type="EMBL" id="MQN88793.1"/>
    </source>
</evidence>
<dbReference type="AlphaFoldDB" id="A0AA90V0W0"/>
<dbReference type="Proteomes" id="UP000420635">
    <property type="component" value="Unassembled WGS sequence"/>
</dbReference>
<evidence type="ECO:0000313" key="1">
    <source>
        <dbReference type="EMBL" id="MCP9501296.1"/>
    </source>
</evidence>